<protein>
    <recommendedName>
        <fullName evidence="7">Anaerobic ribonucleoside-triphosphate reductase-activating protein</fullName>
        <ecNumber evidence="7">1.97.1.-</ecNumber>
    </recommendedName>
</protein>
<dbReference type="AlphaFoldDB" id="A0A1T4LPK3"/>
<dbReference type="GO" id="GO:0051539">
    <property type="term" value="F:4 iron, 4 sulfur cluster binding"/>
    <property type="evidence" value="ECO:0007669"/>
    <property type="project" value="UniProtKB-KW"/>
</dbReference>
<comment type="function">
    <text evidence="7">Activation of anaerobic ribonucleoside-triphosphate reductase under anaerobic conditions by generation of an organic free radical, using S-adenosylmethionine and reduced flavodoxin as cosubstrates to produce 5'-deoxy-adenosine.</text>
</comment>
<dbReference type="InterPro" id="IPR058240">
    <property type="entry name" value="rSAM_sf"/>
</dbReference>
<dbReference type="SFLD" id="SFLDF00299">
    <property type="entry name" value="anaerobic_ribonucleoside-triph"/>
    <property type="match status" value="1"/>
</dbReference>
<evidence type="ECO:0000313" key="9">
    <source>
        <dbReference type="Proteomes" id="UP000190121"/>
    </source>
</evidence>
<sequence>MEIGGFFSPFTEMHLLYRYQETISDGPGLRYSIYLAGCSHHCPGCHNPSSHDPMGGIELTEEVLRDIIAEINSNPLLDGITLSGGDPFFNPAELTVLLRRLRAETQLPILCYTGYTLEELLEKEECREALTLIDTLIDGRFVRELYDPNLPFRGSSNQRIIHLSDEKYQLIVRKGLSLPKKN</sequence>
<dbReference type="Gene3D" id="3.20.20.70">
    <property type="entry name" value="Aldolase class I"/>
    <property type="match status" value="1"/>
</dbReference>
<keyword evidence="7" id="KW-0560">Oxidoreductase</keyword>
<organism evidence="8 9">
    <name type="scientific">Porphyromonas circumdentaria</name>
    <dbReference type="NCBI Taxonomy" id="29524"/>
    <lineage>
        <taxon>Bacteria</taxon>
        <taxon>Pseudomonadati</taxon>
        <taxon>Bacteroidota</taxon>
        <taxon>Bacteroidia</taxon>
        <taxon>Bacteroidales</taxon>
        <taxon>Porphyromonadaceae</taxon>
        <taxon>Porphyromonas</taxon>
    </lineage>
</organism>
<dbReference type="GO" id="GO:0004748">
    <property type="term" value="F:ribonucleoside-diphosphate reductase activity, thioredoxin disulfide as acceptor"/>
    <property type="evidence" value="ECO:0007669"/>
    <property type="project" value="TreeGrafter"/>
</dbReference>
<dbReference type="STRING" id="29524.SAMN02745171_00471"/>
<keyword evidence="5" id="KW-0408">Iron</keyword>
<evidence type="ECO:0000313" key="8">
    <source>
        <dbReference type="EMBL" id="SJZ56556.1"/>
    </source>
</evidence>
<keyword evidence="3" id="KW-0949">S-adenosyl-L-methionine</keyword>
<keyword evidence="4" id="KW-0479">Metal-binding</keyword>
<comment type="cofactor">
    <cofactor evidence="1">
        <name>[4Fe-4S] cluster</name>
        <dbReference type="ChEBI" id="CHEBI:49883"/>
    </cofactor>
</comment>
<evidence type="ECO:0000256" key="6">
    <source>
        <dbReference type="ARBA" id="ARBA00023014"/>
    </source>
</evidence>
<keyword evidence="6" id="KW-0411">Iron-sulfur</keyword>
<dbReference type="PANTHER" id="PTHR30352">
    <property type="entry name" value="PYRUVATE FORMATE-LYASE-ACTIVATING ENZYME"/>
    <property type="match status" value="1"/>
</dbReference>
<dbReference type="SUPFAM" id="SSF102114">
    <property type="entry name" value="Radical SAM enzymes"/>
    <property type="match status" value="1"/>
</dbReference>
<evidence type="ECO:0000256" key="7">
    <source>
        <dbReference type="PIRNR" id="PIRNR000368"/>
    </source>
</evidence>
<dbReference type="NCBIfam" id="TIGR02491">
    <property type="entry name" value="NrdG"/>
    <property type="match status" value="1"/>
</dbReference>
<keyword evidence="9" id="KW-1185">Reference proteome</keyword>
<dbReference type="InterPro" id="IPR013785">
    <property type="entry name" value="Aldolase_TIM"/>
</dbReference>
<dbReference type="InterPro" id="IPR012837">
    <property type="entry name" value="NrdG"/>
</dbReference>
<gene>
    <name evidence="8" type="ORF">SAMN02745171_00471</name>
</gene>
<dbReference type="Pfam" id="PF13353">
    <property type="entry name" value="Fer4_12"/>
    <property type="match status" value="1"/>
</dbReference>
<dbReference type="PANTHER" id="PTHR30352:SF2">
    <property type="entry name" value="ANAEROBIC RIBONUCLEOSIDE-TRIPHOSPHATE REDUCTASE-ACTIVATING PROTEIN"/>
    <property type="match status" value="1"/>
</dbReference>
<comment type="similarity">
    <text evidence="7">Belongs to the organic radical-activating enzymes family.</text>
</comment>
<name>A0A1T4LPK3_9PORP</name>
<dbReference type="EC" id="1.97.1.-" evidence="7"/>
<dbReference type="EMBL" id="FUXE01000004">
    <property type="protein sequence ID" value="SJZ56556.1"/>
    <property type="molecule type" value="Genomic_DNA"/>
</dbReference>
<evidence type="ECO:0000256" key="2">
    <source>
        <dbReference type="ARBA" id="ARBA00022485"/>
    </source>
</evidence>
<dbReference type="GO" id="GO:0043365">
    <property type="term" value="F:[formate-C-acetyltransferase]-activating enzyme activity"/>
    <property type="evidence" value="ECO:0007669"/>
    <property type="project" value="InterPro"/>
</dbReference>
<dbReference type="PIRSF" id="PIRSF000368">
    <property type="entry name" value="NrdG"/>
    <property type="match status" value="1"/>
</dbReference>
<dbReference type="SFLD" id="SFLDS00029">
    <property type="entry name" value="Radical_SAM"/>
    <property type="match status" value="1"/>
</dbReference>
<proteinExistence type="inferred from homology"/>
<dbReference type="InterPro" id="IPR007197">
    <property type="entry name" value="rSAM"/>
</dbReference>
<evidence type="ECO:0000256" key="3">
    <source>
        <dbReference type="ARBA" id="ARBA00022691"/>
    </source>
</evidence>
<dbReference type="SFLD" id="SFLDG01063">
    <property type="entry name" value="activating_enzymes__group_1"/>
    <property type="match status" value="1"/>
</dbReference>
<dbReference type="GO" id="GO:0046872">
    <property type="term" value="F:metal ion binding"/>
    <property type="evidence" value="ECO:0007669"/>
    <property type="project" value="UniProtKB-KW"/>
</dbReference>
<reference evidence="9" key="1">
    <citation type="submission" date="2017-02" db="EMBL/GenBank/DDBJ databases">
        <authorList>
            <person name="Varghese N."/>
            <person name="Submissions S."/>
        </authorList>
    </citation>
    <scope>NUCLEOTIDE SEQUENCE [LARGE SCALE GENOMIC DNA]</scope>
    <source>
        <strain evidence="9">ATCC 51356</strain>
    </source>
</reference>
<evidence type="ECO:0000256" key="1">
    <source>
        <dbReference type="ARBA" id="ARBA00001966"/>
    </source>
</evidence>
<evidence type="ECO:0000256" key="5">
    <source>
        <dbReference type="ARBA" id="ARBA00023004"/>
    </source>
</evidence>
<keyword evidence="2" id="KW-0004">4Fe-4S</keyword>
<accession>A0A1T4LPK3</accession>
<evidence type="ECO:0000256" key="4">
    <source>
        <dbReference type="ARBA" id="ARBA00022723"/>
    </source>
</evidence>
<dbReference type="CDD" id="cd01335">
    <property type="entry name" value="Radical_SAM"/>
    <property type="match status" value="1"/>
</dbReference>
<dbReference type="SFLD" id="SFLDG01066">
    <property type="entry name" value="organic_radical-activating_enz"/>
    <property type="match status" value="1"/>
</dbReference>
<dbReference type="Proteomes" id="UP000190121">
    <property type="component" value="Unassembled WGS sequence"/>
</dbReference>
<dbReference type="InterPro" id="IPR034457">
    <property type="entry name" value="Organic_radical-activating"/>
</dbReference>